<evidence type="ECO:0000313" key="3">
    <source>
        <dbReference type="Proteomes" id="UP000325315"/>
    </source>
</evidence>
<dbReference type="OrthoDB" id="10516926at2759"/>
<accession>A0A5B6VDA0</accession>
<reference evidence="3" key="1">
    <citation type="journal article" date="2019" name="Plant Biotechnol. J.">
        <title>Genome sequencing of the Australian wild diploid species Gossypium australe highlights disease resistance and delayed gland morphogenesis.</title>
        <authorList>
            <person name="Cai Y."/>
            <person name="Cai X."/>
            <person name="Wang Q."/>
            <person name="Wang P."/>
            <person name="Zhang Y."/>
            <person name="Cai C."/>
            <person name="Xu Y."/>
            <person name="Wang K."/>
            <person name="Zhou Z."/>
            <person name="Wang C."/>
            <person name="Geng S."/>
            <person name="Li B."/>
            <person name="Dong Q."/>
            <person name="Hou Y."/>
            <person name="Wang H."/>
            <person name="Ai P."/>
            <person name="Liu Z."/>
            <person name="Yi F."/>
            <person name="Sun M."/>
            <person name="An G."/>
            <person name="Cheng J."/>
            <person name="Zhang Y."/>
            <person name="Shi Q."/>
            <person name="Xie Y."/>
            <person name="Shi X."/>
            <person name="Chang Y."/>
            <person name="Huang F."/>
            <person name="Chen Y."/>
            <person name="Hong S."/>
            <person name="Mi L."/>
            <person name="Sun Q."/>
            <person name="Zhang L."/>
            <person name="Zhou B."/>
            <person name="Peng R."/>
            <person name="Zhang X."/>
            <person name="Liu F."/>
        </authorList>
    </citation>
    <scope>NUCLEOTIDE SEQUENCE [LARGE SCALE GENOMIC DNA]</scope>
    <source>
        <strain evidence="3">cv. PA1801</strain>
    </source>
</reference>
<dbReference type="EMBL" id="SMMG02000007">
    <property type="protein sequence ID" value="KAA3467138.1"/>
    <property type="molecule type" value="Genomic_DNA"/>
</dbReference>
<keyword evidence="3" id="KW-1185">Reference proteome</keyword>
<evidence type="ECO:0000256" key="1">
    <source>
        <dbReference type="SAM" id="MobiDB-lite"/>
    </source>
</evidence>
<comment type="caution">
    <text evidence="2">The sequence shown here is derived from an EMBL/GenBank/DDBJ whole genome shotgun (WGS) entry which is preliminary data.</text>
</comment>
<gene>
    <name evidence="2" type="ORF">EPI10_002177</name>
</gene>
<evidence type="ECO:0000313" key="2">
    <source>
        <dbReference type="EMBL" id="KAA3467138.1"/>
    </source>
</evidence>
<feature type="region of interest" description="Disordered" evidence="1">
    <location>
        <begin position="91"/>
        <end position="138"/>
    </location>
</feature>
<sequence>MDSNGLPDESGEANGNDNQKEKICIGAQIYRSMIRCAREKKVGLIFPHIVMTLCKKEKVPMDRSDIWFKPSKNPIGDAIYKHYLKVQVNQMKKRNDRKKKSTRESLVLETKKGIQRSTKPRGFGMGSSMDERGQTKLC</sequence>
<dbReference type="AlphaFoldDB" id="A0A5B6VDA0"/>
<organism evidence="2 3">
    <name type="scientific">Gossypium australe</name>
    <dbReference type="NCBI Taxonomy" id="47621"/>
    <lineage>
        <taxon>Eukaryota</taxon>
        <taxon>Viridiplantae</taxon>
        <taxon>Streptophyta</taxon>
        <taxon>Embryophyta</taxon>
        <taxon>Tracheophyta</taxon>
        <taxon>Spermatophyta</taxon>
        <taxon>Magnoliopsida</taxon>
        <taxon>eudicotyledons</taxon>
        <taxon>Gunneridae</taxon>
        <taxon>Pentapetalae</taxon>
        <taxon>rosids</taxon>
        <taxon>malvids</taxon>
        <taxon>Malvales</taxon>
        <taxon>Malvaceae</taxon>
        <taxon>Malvoideae</taxon>
        <taxon>Gossypium</taxon>
    </lineage>
</organism>
<feature type="compositionally biased region" description="Basic and acidic residues" evidence="1">
    <location>
        <begin position="129"/>
        <end position="138"/>
    </location>
</feature>
<name>A0A5B6VDA0_9ROSI</name>
<feature type="compositionally biased region" description="Basic residues" evidence="1">
    <location>
        <begin position="91"/>
        <end position="101"/>
    </location>
</feature>
<proteinExistence type="predicted"/>
<dbReference type="Proteomes" id="UP000325315">
    <property type="component" value="Unassembled WGS sequence"/>
</dbReference>
<protein>
    <submittedName>
        <fullName evidence="2">Uncharacterized protein</fullName>
    </submittedName>
</protein>